<dbReference type="Proteomes" id="UP001732720">
    <property type="component" value="Chromosome 16"/>
</dbReference>
<proteinExistence type="predicted"/>
<evidence type="ECO:0000313" key="2">
    <source>
        <dbReference type="RefSeq" id="XP_073913465.1"/>
    </source>
</evidence>
<sequence length="315" mass="35111">MEGSTAAIGVIFILQTLLGILGNSCLLYYYVFLSYTGFRLRSTDMILKHLTVANILALVCKGVPQTMAAFGLEVSVSDIGCKLLFYIHRVGRGVSICSTCFLSVFQAITISPSESRWAEFKAKAPKYIVSSMFLSWIMSLLVNIVHLRFIAGQESNENITSLKSYGYCSSVRHDKYHDILYSVILTFPDVLCLGLMLCASGSIVFILYRHKQKMQHVHRTSISPRSSPESRATKTILLLVSTFVLFYMLSCILNVCRVLWLHLLALFYFSALSSLFSLVVGLSACPHSAFADLRFVTESSAQKTQFLATPLTVQQ</sequence>
<gene>
    <name evidence="2" type="primary">LOC141417902</name>
</gene>
<dbReference type="RefSeq" id="XP_073913465.1">
    <property type="nucleotide sequence ID" value="XM_074057364.1"/>
</dbReference>
<accession>A0AC58L8K5</accession>
<keyword evidence="1" id="KW-1185">Reference proteome</keyword>
<evidence type="ECO:0000313" key="1">
    <source>
        <dbReference type="Proteomes" id="UP001732720"/>
    </source>
</evidence>
<reference evidence="2" key="1">
    <citation type="submission" date="2025-08" db="UniProtKB">
        <authorList>
            <consortium name="RefSeq"/>
        </authorList>
    </citation>
    <scope>IDENTIFICATION</scope>
</reference>
<protein>
    <submittedName>
        <fullName evidence="2">Vomeronasal type-1 receptor 4-like</fullName>
    </submittedName>
</protein>
<organism evidence="1 2">
    <name type="scientific">Castor canadensis</name>
    <name type="common">American beaver</name>
    <dbReference type="NCBI Taxonomy" id="51338"/>
    <lineage>
        <taxon>Eukaryota</taxon>
        <taxon>Metazoa</taxon>
        <taxon>Chordata</taxon>
        <taxon>Craniata</taxon>
        <taxon>Vertebrata</taxon>
        <taxon>Euteleostomi</taxon>
        <taxon>Mammalia</taxon>
        <taxon>Eutheria</taxon>
        <taxon>Euarchontoglires</taxon>
        <taxon>Glires</taxon>
        <taxon>Rodentia</taxon>
        <taxon>Castorimorpha</taxon>
        <taxon>Castoridae</taxon>
        <taxon>Castor</taxon>
    </lineage>
</organism>
<name>A0AC58L8K5_CASCN</name>